<feature type="coiled-coil region" evidence="7">
    <location>
        <begin position="351"/>
        <end position="378"/>
    </location>
</feature>
<dbReference type="PRINTS" id="PR00452">
    <property type="entry name" value="SH3DOMAIN"/>
</dbReference>
<evidence type="ECO:0000313" key="11">
    <source>
        <dbReference type="EMBL" id="RZC36079.1"/>
    </source>
</evidence>
<dbReference type="SMART" id="SM00312">
    <property type="entry name" value="PX"/>
    <property type="match status" value="1"/>
</dbReference>
<reference evidence="11 12" key="1">
    <citation type="submission" date="2017-03" db="EMBL/GenBank/DDBJ databases">
        <title>Genome of the blue death feigning beetle - Asbolus verrucosus.</title>
        <authorList>
            <person name="Rider S.D."/>
        </authorList>
    </citation>
    <scope>NUCLEOTIDE SEQUENCE [LARGE SCALE GENOMIC DNA]</scope>
    <source>
        <strain evidence="11">Butters</strain>
        <tissue evidence="11">Head and leg muscle</tissue>
    </source>
</reference>
<keyword evidence="7" id="KW-0175">Coiled coil</keyword>
<feature type="compositionally biased region" description="Acidic residues" evidence="8">
    <location>
        <begin position="86"/>
        <end position="98"/>
    </location>
</feature>
<dbReference type="InterPro" id="IPR027267">
    <property type="entry name" value="AH/BAR_dom_sf"/>
</dbReference>
<dbReference type="Pfam" id="PF14604">
    <property type="entry name" value="SH3_9"/>
    <property type="match status" value="1"/>
</dbReference>
<comment type="caution">
    <text evidence="11">The sequence shown here is derived from an EMBL/GenBank/DDBJ whole genome shotgun (WGS) entry which is preliminary data.</text>
</comment>
<dbReference type="CDD" id="cd06862">
    <property type="entry name" value="PX_SNX9_18_like"/>
    <property type="match status" value="1"/>
</dbReference>
<feature type="domain" description="PX" evidence="10">
    <location>
        <begin position="196"/>
        <end position="305"/>
    </location>
</feature>
<dbReference type="PANTHER" id="PTHR45827">
    <property type="entry name" value="SORTING NEXIN"/>
    <property type="match status" value="1"/>
</dbReference>
<dbReference type="STRING" id="1661398.A0A482VUG8"/>
<dbReference type="GO" id="GO:0016197">
    <property type="term" value="P:endosomal transport"/>
    <property type="evidence" value="ECO:0007669"/>
    <property type="project" value="TreeGrafter"/>
</dbReference>
<evidence type="ECO:0000256" key="1">
    <source>
        <dbReference type="ARBA" id="ARBA00004156"/>
    </source>
</evidence>
<dbReference type="Pfam" id="PF10456">
    <property type="entry name" value="BAR_3_WASP_bdg"/>
    <property type="match status" value="1"/>
</dbReference>
<dbReference type="InterPro" id="IPR001683">
    <property type="entry name" value="PX_dom"/>
</dbReference>
<evidence type="ECO:0000256" key="6">
    <source>
        <dbReference type="PROSITE-ProRule" id="PRU00192"/>
    </source>
</evidence>
<feature type="region of interest" description="Disordered" evidence="8">
    <location>
        <begin position="62"/>
        <end position="98"/>
    </location>
</feature>
<keyword evidence="3 6" id="KW-0728">SH3 domain</keyword>
<protein>
    <submittedName>
        <fullName evidence="11">Sorting nexin lst-4</fullName>
    </submittedName>
</protein>
<dbReference type="GO" id="GO:0035091">
    <property type="term" value="F:phosphatidylinositol binding"/>
    <property type="evidence" value="ECO:0007669"/>
    <property type="project" value="InterPro"/>
</dbReference>
<feature type="compositionally biased region" description="Low complexity" evidence="8">
    <location>
        <begin position="76"/>
        <end position="85"/>
    </location>
</feature>
<dbReference type="PANTHER" id="PTHR45827:SF1">
    <property type="entry name" value="SORTING NEXIN"/>
    <property type="match status" value="1"/>
</dbReference>
<gene>
    <name evidence="11" type="ORF">BDFB_003937</name>
</gene>
<evidence type="ECO:0000259" key="9">
    <source>
        <dbReference type="PROSITE" id="PS50002"/>
    </source>
</evidence>
<dbReference type="Gene3D" id="3.30.1520.10">
    <property type="entry name" value="Phox-like domain"/>
    <property type="match status" value="1"/>
</dbReference>
<dbReference type="SUPFAM" id="SSF64268">
    <property type="entry name" value="PX domain"/>
    <property type="match status" value="1"/>
</dbReference>
<evidence type="ECO:0000256" key="2">
    <source>
        <dbReference type="ARBA" id="ARBA00010883"/>
    </source>
</evidence>
<dbReference type="InterPro" id="IPR036871">
    <property type="entry name" value="PX_dom_sf"/>
</dbReference>
<dbReference type="OrthoDB" id="10254720at2759"/>
<comment type="similarity">
    <text evidence="2">Belongs to the sorting nexin family.</text>
</comment>
<accession>A0A482VUG8</accession>
<dbReference type="GO" id="GO:0005886">
    <property type="term" value="C:plasma membrane"/>
    <property type="evidence" value="ECO:0007669"/>
    <property type="project" value="TreeGrafter"/>
</dbReference>
<dbReference type="GO" id="GO:0097320">
    <property type="term" value="P:plasma membrane tubulation"/>
    <property type="evidence" value="ECO:0007669"/>
    <property type="project" value="TreeGrafter"/>
</dbReference>
<dbReference type="InterPro" id="IPR019497">
    <property type="entry name" value="Sorting_nexin_WASP-bd-dom"/>
</dbReference>
<dbReference type="GO" id="GO:0030659">
    <property type="term" value="C:cytoplasmic vesicle membrane"/>
    <property type="evidence" value="ECO:0007669"/>
    <property type="project" value="UniProtKB-SubCell"/>
</dbReference>
<evidence type="ECO:0000259" key="10">
    <source>
        <dbReference type="PROSITE" id="PS50195"/>
    </source>
</evidence>
<dbReference type="EMBL" id="QDEB01065438">
    <property type="protein sequence ID" value="RZC36079.1"/>
    <property type="molecule type" value="Genomic_DNA"/>
</dbReference>
<proteinExistence type="inferred from homology"/>
<keyword evidence="5" id="KW-0968">Cytoplasmic vesicle</keyword>
<feature type="domain" description="SH3" evidence="9">
    <location>
        <begin position="1"/>
        <end position="63"/>
    </location>
</feature>
<keyword evidence="12" id="KW-1185">Reference proteome</keyword>
<dbReference type="Gene3D" id="1.20.1270.60">
    <property type="entry name" value="Arfaptin homology (AH) domain/BAR domain"/>
    <property type="match status" value="1"/>
</dbReference>
<dbReference type="SUPFAM" id="SSF50044">
    <property type="entry name" value="SH3-domain"/>
    <property type="match status" value="1"/>
</dbReference>
<evidence type="ECO:0000256" key="3">
    <source>
        <dbReference type="ARBA" id="ARBA00022443"/>
    </source>
</evidence>
<name>A0A482VUG8_ASBVE</name>
<organism evidence="11 12">
    <name type="scientific">Asbolus verrucosus</name>
    <name type="common">Desert ironclad beetle</name>
    <dbReference type="NCBI Taxonomy" id="1661398"/>
    <lineage>
        <taxon>Eukaryota</taxon>
        <taxon>Metazoa</taxon>
        <taxon>Ecdysozoa</taxon>
        <taxon>Arthropoda</taxon>
        <taxon>Hexapoda</taxon>
        <taxon>Insecta</taxon>
        <taxon>Pterygota</taxon>
        <taxon>Neoptera</taxon>
        <taxon>Endopterygota</taxon>
        <taxon>Coleoptera</taxon>
        <taxon>Polyphaga</taxon>
        <taxon>Cucujiformia</taxon>
        <taxon>Tenebrionidae</taxon>
        <taxon>Pimeliinae</taxon>
        <taxon>Asbolus</taxon>
    </lineage>
</organism>
<evidence type="ECO:0000256" key="4">
    <source>
        <dbReference type="ARBA" id="ARBA00023136"/>
    </source>
</evidence>
<dbReference type="Pfam" id="PF00787">
    <property type="entry name" value="PX"/>
    <property type="match status" value="1"/>
</dbReference>
<dbReference type="SMART" id="SM00326">
    <property type="entry name" value="SH3"/>
    <property type="match status" value="1"/>
</dbReference>
<dbReference type="FunFam" id="3.30.1520.10:FF:000004">
    <property type="entry name" value="Sorting nexin"/>
    <property type="match status" value="1"/>
</dbReference>
<comment type="subcellular location">
    <subcellularLocation>
        <location evidence="1">Cytoplasmic vesicle membrane</location>
    </subcellularLocation>
</comment>
<evidence type="ECO:0000256" key="8">
    <source>
        <dbReference type="SAM" id="MobiDB-lite"/>
    </source>
</evidence>
<evidence type="ECO:0000256" key="5">
    <source>
        <dbReference type="ARBA" id="ARBA00023329"/>
    </source>
</evidence>
<dbReference type="Gene3D" id="2.30.30.40">
    <property type="entry name" value="SH3 Domains"/>
    <property type="match status" value="1"/>
</dbReference>
<sequence length="535" mass="61650">MALFKVEALYDFVGESNTAELSITAGETLTVTRVDIGEGWWEGLNSKGQSGLFPEAYVSKIEDSTPPSMPPPVLPPQANDWGGAQQDDDWDDEWDNDDTYSEIANTQRESHYSNEPNQNQFSYGAAHADNLSESNFSVDNRGTVAKKSLNIFSSYVKSGLESYIFGTLKDIPAHTNVRIYRENDNIFRWEMISNPYTVQVTSPKKASKMGGLKSFIAYQLTPSFTGIEVSRRYKHFDWLHNRLSEKFNVIAMPPLPDKQISGRYEEHFIEHRRVQLQEFVNYVCRHPVLSTCEVWHHFLTCTNEKQWKEGKRKAEKDQLVGANFCLCIEAPDKDLLASTIESKIENSITYISQMDQNIKGLMQTAADQQKKCENLYKREQTKIGESFFTLGVAFEHREGGMFSELATDVKKIGTTYMEIAKLYEDQAKIDWQPLTDKLYLYRGITSSYPDIFSMQKHSEQKKKECEKNSQISSVQINEVRKRTDILTYAVFAELDHFRSEMNSEFKAAMKSFLQEQVNFYRNIVSKFEDTLQRFE</sequence>
<dbReference type="Proteomes" id="UP000292052">
    <property type="component" value="Unassembled WGS sequence"/>
</dbReference>
<evidence type="ECO:0000256" key="7">
    <source>
        <dbReference type="SAM" id="Coils"/>
    </source>
</evidence>
<dbReference type="AlphaFoldDB" id="A0A482VUG8"/>
<dbReference type="GO" id="GO:0006897">
    <property type="term" value="P:endocytosis"/>
    <property type="evidence" value="ECO:0007669"/>
    <property type="project" value="TreeGrafter"/>
</dbReference>
<dbReference type="InterPro" id="IPR001452">
    <property type="entry name" value="SH3_domain"/>
</dbReference>
<dbReference type="PROSITE" id="PS50195">
    <property type="entry name" value="PX"/>
    <property type="match status" value="1"/>
</dbReference>
<dbReference type="CDD" id="cd11763">
    <property type="entry name" value="SH3_SNX9_like"/>
    <property type="match status" value="1"/>
</dbReference>
<dbReference type="PROSITE" id="PS50002">
    <property type="entry name" value="SH3"/>
    <property type="match status" value="1"/>
</dbReference>
<evidence type="ECO:0000313" key="12">
    <source>
        <dbReference type="Proteomes" id="UP000292052"/>
    </source>
</evidence>
<dbReference type="InterPro" id="IPR036028">
    <property type="entry name" value="SH3-like_dom_sf"/>
</dbReference>
<keyword evidence="4" id="KW-0472">Membrane</keyword>